<dbReference type="Gene3D" id="3.40.50.150">
    <property type="entry name" value="Vaccinia Virus protein VP39"/>
    <property type="match status" value="1"/>
</dbReference>
<dbReference type="Pfam" id="PF10237">
    <property type="entry name" value="N6-adenineMlase"/>
    <property type="match status" value="1"/>
</dbReference>
<dbReference type="AlphaFoldDB" id="A0A6G0XU28"/>
<comment type="caution">
    <text evidence="5">The sequence shown here is derived from an EMBL/GenBank/DDBJ whole genome shotgun (WGS) entry which is preliminary data.</text>
</comment>
<dbReference type="GO" id="GO:0016279">
    <property type="term" value="F:protein-lysine N-methyltransferase activity"/>
    <property type="evidence" value="ECO:0007669"/>
    <property type="project" value="InterPro"/>
</dbReference>
<dbReference type="EMBL" id="VJMJ01000012">
    <property type="protein sequence ID" value="KAF0743932.1"/>
    <property type="molecule type" value="Genomic_DNA"/>
</dbReference>
<dbReference type="GO" id="GO:0005737">
    <property type="term" value="C:cytoplasm"/>
    <property type="evidence" value="ECO:0007669"/>
    <property type="project" value="UniProtKB-SubCell"/>
</dbReference>
<evidence type="ECO:0000313" key="6">
    <source>
        <dbReference type="Proteomes" id="UP000481153"/>
    </source>
</evidence>
<keyword evidence="3" id="KW-0489">Methyltransferase</keyword>
<dbReference type="GO" id="GO:0003676">
    <property type="term" value="F:nucleic acid binding"/>
    <property type="evidence" value="ECO:0007669"/>
    <property type="project" value="InterPro"/>
</dbReference>
<dbReference type="GO" id="GO:0032259">
    <property type="term" value="P:methylation"/>
    <property type="evidence" value="ECO:0007669"/>
    <property type="project" value="UniProtKB-KW"/>
</dbReference>
<organism evidence="5 6">
    <name type="scientific">Aphanomyces euteiches</name>
    <dbReference type="NCBI Taxonomy" id="100861"/>
    <lineage>
        <taxon>Eukaryota</taxon>
        <taxon>Sar</taxon>
        <taxon>Stramenopiles</taxon>
        <taxon>Oomycota</taxon>
        <taxon>Saprolegniomycetes</taxon>
        <taxon>Saprolegniales</taxon>
        <taxon>Verrucalvaceae</taxon>
        <taxon>Aphanomyces</taxon>
    </lineage>
</organism>
<comment type="subcellular location">
    <subcellularLocation>
        <location evidence="1">Cytoplasm</location>
    </subcellularLocation>
</comment>
<evidence type="ECO:0000256" key="2">
    <source>
        <dbReference type="ARBA" id="ARBA00022490"/>
    </source>
</evidence>
<accession>A0A6G0XU28</accession>
<proteinExistence type="predicted"/>
<evidence type="ECO:0000256" key="3">
    <source>
        <dbReference type="ARBA" id="ARBA00022603"/>
    </source>
</evidence>
<dbReference type="SUPFAM" id="SSF53335">
    <property type="entry name" value="S-adenosyl-L-methionine-dependent methyltransferases"/>
    <property type="match status" value="1"/>
</dbReference>
<sequence length="186" mass="21422">MEFATAFREKEELNQYWYSQQTIQYLALEILRQTPTAVAFLSTPTLFYACEDLSKKTQDAGAARAELVLFDYDAALPRVVHYDFHEPTNVSPGFEHHFDFVVIDPPFITEEVWTKYAMSARYLLAPHGKLLLTTIAENASLMERLLGCTLRRFQPSIPHLVYQYGTYANYESEALDQVNPEIPQDD</sequence>
<dbReference type="InterPro" id="IPR002052">
    <property type="entry name" value="DNA_methylase_N6_adenine_CS"/>
</dbReference>
<protein>
    <submittedName>
        <fullName evidence="5">Uncharacterized protein</fullName>
    </submittedName>
</protein>
<evidence type="ECO:0000313" key="5">
    <source>
        <dbReference type="EMBL" id="KAF0743932.1"/>
    </source>
</evidence>
<dbReference type="InterPro" id="IPR041370">
    <property type="entry name" value="Mlase_EEF1AKMT1/ZCCHC4"/>
</dbReference>
<gene>
    <name evidence="5" type="ORF">Ae201684_001574</name>
</gene>
<dbReference type="Proteomes" id="UP000481153">
    <property type="component" value="Unassembled WGS sequence"/>
</dbReference>
<reference evidence="5 6" key="1">
    <citation type="submission" date="2019-07" db="EMBL/GenBank/DDBJ databases">
        <title>Genomics analysis of Aphanomyces spp. identifies a new class of oomycete effector associated with host adaptation.</title>
        <authorList>
            <person name="Gaulin E."/>
        </authorList>
    </citation>
    <scope>NUCLEOTIDE SEQUENCE [LARGE SCALE GENOMIC DNA]</scope>
    <source>
        <strain evidence="5 6">ATCC 201684</strain>
    </source>
</reference>
<keyword evidence="6" id="KW-1185">Reference proteome</keyword>
<dbReference type="InterPro" id="IPR019369">
    <property type="entry name" value="Efm5/EEF1AKMT1"/>
</dbReference>
<keyword evidence="4" id="KW-0808">Transferase</keyword>
<name>A0A6G0XU28_9STRA</name>
<dbReference type="InterPro" id="IPR029063">
    <property type="entry name" value="SAM-dependent_MTases_sf"/>
</dbReference>
<dbReference type="PROSITE" id="PS00092">
    <property type="entry name" value="N6_MTASE"/>
    <property type="match status" value="1"/>
</dbReference>
<evidence type="ECO:0000256" key="1">
    <source>
        <dbReference type="ARBA" id="ARBA00004496"/>
    </source>
</evidence>
<dbReference type="VEuPathDB" id="FungiDB:AeMF1_002986"/>
<dbReference type="PANTHER" id="PTHR13200:SF1">
    <property type="entry name" value="NUCLEIC ACID BINDING PROTEIN"/>
    <property type="match status" value="1"/>
</dbReference>
<keyword evidence="2" id="KW-0963">Cytoplasm</keyword>
<evidence type="ECO:0000256" key="4">
    <source>
        <dbReference type="ARBA" id="ARBA00022679"/>
    </source>
</evidence>
<dbReference type="PANTHER" id="PTHR13200">
    <property type="entry name" value="EEF1A LYSINE METHYLTRANSFERASE 1"/>
    <property type="match status" value="1"/>
</dbReference>